<feature type="region of interest" description="Disordered" evidence="1">
    <location>
        <begin position="298"/>
        <end position="367"/>
    </location>
</feature>
<dbReference type="Proteomes" id="UP000087171">
    <property type="component" value="Chromosome Ca4"/>
</dbReference>
<proteinExistence type="predicted"/>
<evidence type="ECO:0000313" key="3">
    <source>
        <dbReference type="RefSeq" id="XP_004497333.1"/>
    </source>
</evidence>
<protein>
    <submittedName>
        <fullName evidence="3">Transcription initiation factor TFIID subunit 1-like</fullName>
    </submittedName>
</protein>
<feature type="compositionally biased region" description="Basic residues" evidence="1">
    <location>
        <begin position="180"/>
        <end position="190"/>
    </location>
</feature>
<feature type="region of interest" description="Disordered" evidence="1">
    <location>
        <begin position="382"/>
        <end position="434"/>
    </location>
</feature>
<feature type="region of interest" description="Disordered" evidence="1">
    <location>
        <begin position="82"/>
        <end position="117"/>
    </location>
</feature>
<feature type="region of interest" description="Disordered" evidence="1">
    <location>
        <begin position="247"/>
        <end position="281"/>
    </location>
</feature>
<dbReference type="PaxDb" id="3827-XP_004497333.1"/>
<evidence type="ECO:0000256" key="1">
    <source>
        <dbReference type="SAM" id="MobiDB-lite"/>
    </source>
</evidence>
<feature type="compositionally biased region" description="Basic and acidic residues" evidence="1">
    <location>
        <begin position="330"/>
        <end position="341"/>
    </location>
</feature>
<dbReference type="AlphaFoldDB" id="A0A1S2Y0E7"/>
<dbReference type="RefSeq" id="XP_004497333.1">
    <property type="nucleotide sequence ID" value="XM_004497276.3"/>
</dbReference>
<dbReference type="GeneID" id="101502965"/>
<feature type="compositionally biased region" description="Basic and acidic residues" evidence="1">
    <location>
        <begin position="259"/>
        <end position="272"/>
    </location>
</feature>
<dbReference type="KEGG" id="cam:101502965"/>
<accession>A0A1S2Y0E7</accession>
<reference evidence="2" key="1">
    <citation type="journal article" date="2013" name="Nat. Biotechnol.">
        <title>Draft genome sequence of chickpea (Cicer arietinum) provides a resource for trait improvement.</title>
        <authorList>
            <person name="Varshney R.K."/>
            <person name="Song C."/>
            <person name="Saxena R.K."/>
            <person name="Azam S."/>
            <person name="Yu S."/>
            <person name="Sharpe A.G."/>
            <person name="Cannon S."/>
            <person name="Baek J."/>
            <person name="Rosen B.D."/>
            <person name="Tar'an B."/>
            <person name="Millan T."/>
            <person name="Zhang X."/>
            <person name="Ramsay L.D."/>
            <person name="Iwata A."/>
            <person name="Wang Y."/>
            <person name="Nelson W."/>
            <person name="Farmer A.D."/>
            <person name="Gaur P.M."/>
            <person name="Soderlund C."/>
            <person name="Penmetsa R.V."/>
            <person name="Xu C."/>
            <person name="Bharti A.K."/>
            <person name="He W."/>
            <person name="Winter P."/>
            <person name="Zhao S."/>
            <person name="Hane J.K."/>
            <person name="Carrasquilla-Garcia N."/>
            <person name="Condie J.A."/>
            <person name="Upadhyaya H.D."/>
            <person name="Luo M.C."/>
            <person name="Thudi M."/>
            <person name="Gowda C.L."/>
            <person name="Singh N.P."/>
            <person name="Lichtenzveig J."/>
            <person name="Gali K.K."/>
            <person name="Rubio J."/>
            <person name="Nadarajan N."/>
            <person name="Dolezel J."/>
            <person name="Bansal K.C."/>
            <person name="Xu X."/>
            <person name="Edwards D."/>
            <person name="Zhang G."/>
            <person name="Kahl G."/>
            <person name="Gil J."/>
            <person name="Singh K.B."/>
            <person name="Datta S.K."/>
            <person name="Jackson S.A."/>
            <person name="Wang J."/>
            <person name="Cook D.R."/>
        </authorList>
    </citation>
    <scope>NUCLEOTIDE SEQUENCE [LARGE SCALE GENOMIC DNA]</scope>
    <source>
        <strain evidence="2">cv. CDC Frontier</strain>
    </source>
</reference>
<feature type="compositionally biased region" description="Basic and acidic residues" evidence="1">
    <location>
        <begin position="382"/>
        <end position="399"/>
    </location>
</feature>
<feature type="region of interest" description="Disordered" evidence="1">
    <location>
        <begin position="142"/>
        <end position="226"/>
    </location>
</feature>
<dbReference type="eggNOG" id="ENOG502QS0K">
    <property type="taxonomic scope" value="Eukaryota"/>
</dbReference>
<feature type="compositionally biased region" description="Basic and acidic residues" evidence="1">
    <location>
        <begin position="413"/>
        <end position="423"/>
    </location>
</feature>
<dbReference type="OrthoDB" id="758862at2759"/>
<feature type="compositionally biased region" description="Polar residues" evidence="1">
    <location>
        <begin position="142"/>
        <end position="151"/>
    </location>
</feature>
<dbReference type="PANTHER" id="PTHR34536">
    <property type="entry name" value="DENTIN SIALOPHOSPHOPROTEIN-LIKE PROTEIN"/>
    <property type="match status" value="1"/>
</dbReference>
<dbReference type="PANTHER" id="PTHR34536:SF4">
    <property type="entry name" value="BTZ DOMAIN-CONTAINING PROTEIN"/>
    <property type="match status" value="1"/>
</dbReference>
<evidence type="ECO:0000313" key="2">
    <source>
        <dbReference type="Proteomes" id="UP000087171"/>
    </source>
</evidence>
<feature type="compositionally biased region" description="Low complexity" evidence="1">
    <location>
        <begin position="351"/>
        <end position="363"/>
    </location>
</feature>
<sequence length="446" mass="51454">MSTRNSRMNFGRGRGRVNSRIRGDWESEREYSGEFYNGPSQQFRGARSKYQSAIADNDLEYNNVGPDDSYVVNGRLGRKPLNDGSYIAPRRRSPGGGRDGIQMGHRNPRPVSPNSRCIGGDGSEIVGMRHSDKFMRGFPDDTLSSVYTRPQQFEGMDGRFSRGRGRNFSSMQRRGGISRMRSKSPIRSRSRSPGQWSSPRRRSPRRRSPEGFGGHQEMTHRRSPLYRVDRMRSPDRPVFSGERVVRRHGSPPFISRPSNDMRDIDSARDHGHPRSVISNRSPSGRILIRNNRRFDVVDPRDRADNDDEYFNGGGPMHSGRMLELNGEGNGEERRRFGERRGPVRSFRPPYNNNNNNGNNAGDNFHLNAEDGPRHYRFCSDNSDFHERSNNMRERDFDRRIKGRTGNGPPRRTRNMDDQEENFRHGGQQVWSDDSFDDISRVKRKRF</sequence>
<keyword evidence="2" id="KW-1185">Reference proteome</keyword>
<reference evidence="3" key="2">
    <citation type="submission" date="2025-08" db="UniProtKB">
        <authorList>
            <consortium name="RefSeq"/>
        </authorList>
    </citation>
    <scope>IDENTIFICATION</scope>
    <source>
        <tissue evidence="3">Etiolated seedlings</tissue>
    </source>
</reference>
<gene>
    <name evidence="3" type="primary">LOC101502965</name>
</gene>
<name>A0A1S2Y0E7_CICAR</name>
<organism evidence="2 3">
    <name type="scientific">Cicer arietinum</name>
    <name type="common">Chickpea</name>
    <name type="synonym">Garbanzo</name>
    <dbReference type="NCBI Taxonomy" id="3827"/>
    <lineage>
        <taxon>Eukaryota</taxon>
        <taxon>Viridiplantae</taxon>
        <taxon>Streptophyta</taxon>
        <taxon>Embryophyta</taxon>
        <taxon>Tracheophyta</taxon>
        <taxon>Spermatophyta</taxon>
        <taxon>Magnoliopsida</taxon>
        <taxon>eudicotyledons</taxon>
        <taxon>Gunneridae</taxon>
        <taxon>Pentapetalae</taxon>
        <taxon>rosids</taxon>
        <taxon>fabids</taxon>
        <taxon>Fabales</taxon>
        <taxon>Fabaceae</taxon>
        <taxon>Papilionoideae</taxon>
        <taxon>50 kb inversion clade</taxon>
        <taxon>NPAAA clade</taxon>
        <taxon>Hologalegina</taxon>
        <taxon>IRL clade</taxon>
        <taxon>Cicereae</taxon>
        <taxon>Cicer</taxon>
    </lineage>
</organism>